<dbReference type="InterPro" id="IPR008265">
    <property type="entry name" value="Lipase_GDSL_AS"/>
</dbReference>
<dbReference type="Proteomes" id="UP000054785">
    <property type="component" value="Unassembled WGS sequence"/>
</dbReference>
<dbReference type="GO" id="GO:0006629">
    <property type="term" value="P:lipid metabolic process"/>
    <property type="evidence" value="ECO:0007669"/>
    <property type="project" value="InterPro"/>
</dbReference>
<comment type="caution">
    <text evidence="2">The sequence shown here is derived from an EMBL/GenBank/DDBJ whole genome shotgun (WGS) entry which is preliminary data.</text>
</comment>
<accession>A0A0W0U5W0</accession>
<name>A0A0W0U5W0_9GAMM</name>
<dbReference type="PANTHER" id="PTHR45648">
    <property type="entry name" value="GDSL LIPASE/ACYLHYDROLASE FAMILY PROTEIN (AFU_ORTHOLOGUE AFUA_4G14700)"/>
    <property type="match status" value="1"/>
</dbReference>
<dbReference type="RefSeq" id="WP_035902703.1">
    <property type="nucleotide sequence ID" value="NZ_CAAAHN010000027.1"/>
</dbReference>
<evidence type="ECO:0000313" key="3">
    <source>
        <dbReference type="Proteomes" id="UP000054785"/>
    </source>
</evidence>
<dbReference type="NCBIfam" id="NF045907">
    <property type="entry name" value="LplActasePlaCLeg"/>
    <property type="match status" value="1"/>
</dbReference>
<dbReference type="PATRIC" id="fig|45065.4.peg.595"/>
<sequence length="429" mass="48002">MRTHTCRGLLAALLLLPTVLFADMPVKSMVIFGDSLSDTGNTTHLLKSLRRDENPAFLVRPLKVFVIRKMEEFADDYHVPQSVLDAGIDMVQNFFDDELAPMMATLVSSVRKVPVIPGAPYWHWRFSNGPVWNEYLALMLGIDPKDVVFSRNQAFAGGWAVTWDYHLTTWNLIRHPIDTIKGVIVGKLIPPSLGLSTQGFLMSEGSVDSEPVYFILGGGNDYLNAFVFDDTRDSAVMSDYIDNVVNGLEASVRRLVQSGARKVVVIGLPDIGLSPKFLNTPEGPLLSNATRMHNDRLADRTQQWRGEWPEVDFLMVDIQPFLQTAMNNPEKSGFLNVTEPCTDVKLPQVRALRHSPFARNYVLLHAEAMQTVGPGLHGKNYNVCDRPETYLFWDDIHPSTRAHQMMAVEICEAMKAHGYTIECAVAGEI</sequence>
<dbReference type="Gene3D" id="3.40.50.1110">
    <property type="entry name" value="SGNH hydrolase"/>
    <property type="match status" value="1"/>
</dbReference>
<evidence type="ECO:0000313" key="2">
    <source>
        <dbReference type="EMBL" id="KTD03205.1"/>
    </source>
</evidence>
<dbReference type="OrthoDB" id="5292073at2"/>
<dbReference type="STRING" id="45065.Lgee_0556"/>
<protein>
    <submittedName>
        <fullName evidence="2">Lysophospholipase A</fullName>
    </submittedName>
</protein>
<dbReference type="InterPro" id="IPR001087">
    <property type="entry name" value="GDSL"/>
</dbReference>
<keyword evidence="3" id="KW-1185">Reference proteome</keyword>
<dbReference type="InterPro" id="IPR051058">
    <property type="entry name" value="GDSL_Est/Lipase"/>
</dbReference>
<dbReference type="InterPro" id="IPR036514">
    <property type="entry name" value="SGNH_hydro_sf"/>
</dbReference>
<reference evidence="2 3" key="1">
    <citation type="submission" date="2015-11" db="EMBL/GenBank/DDBJ databases">
        <title>Genomic analysis of 38 Legionella species identifies large and diverse effector repertoires.</title>
        <authorList>
            <person name="Burstein D."/>
            <person name="Amaro F."/>
            <person name="Zusman T."/>
            <person name="Lifshitz Z."/>
            <person name="Cohen O."/>
            <person name="Gilbert J.A."/>
            <person name="Pupko T."/>
            <person name="Shuman H.A."/>
            <person name="Segal G."/>
        </authorList>
    </citation>
    <scope>NUCLEOTIDE SEQUENCE [LARGE SCALE GENOMIC DNA]</scope>
    <source>
        <strain evidence="2 3">ATCC 49504</strain>
    </source>
</reference>
<dbReference type="PANTHER" id="PTHR45648:SF22">
    <property type="entry name" value="GDSL LIPASE_ACYLHYDROLASE FAMILY PROTEIN (AFU_ORTHOLOGUE AFUA_4G14700)"/>
    <property type="match status" value="1"/>
</dbReference>
<keyword evidence="1" id="KW-0378">Hydrolase</keyword>
<dbReference type="AlphaFoldDB" id="A0A0W0U5W0"/>
<dbReference type="PROSITE" id="PS01098">
    <property type="entry name" value="LIPASE_GDSL_SER"/>
    <property type="match status" value="1"/>
</dbReference>
<evidence type="ECO:0000256" key="1">
    <source>
        <dbReference type="ARBA" id="ARBA00022801"/>
    </source>
</evidence>
<proteinExistence type="predicted"/>
<gene>
    <name evidence="2" type="primary">plaC</name>
    <name evidence="2" type="ORF">Lgee_0556</name>
</gene>
<dbReference type="GO" id="GO:0016298">
    <property type="term" value="F:lipase activity"/>
    <property type="evidence" value="ECO:0007669"/>
    <property type="project" value="InterPro"/>
</dbReference>
<dbReference type="CDD" id="cd01846">
    <property type="entry name" value="fatty_acyltransferase_like"/>
    <property type="match status" value="1"/>
</dbReference>
<dbReference type="EMBL" id="LNYC01000012">
    <property type="protein sequence ID" value="KTD03205.1"/>
    <property type="molecule type" value="Genomic_DNA"/>
</dbReference>
<dbReference type="Pfam" id="PF00657">
    <property type="entry name" value="Lipase_GDSL"/>
    <property type="match status" value="1"/>
</dbReference>
<organism evidence="2 3">
    <name type="scientific">Legionella geestiana</name>
    <dbReference type="NCBI Taxonomy" id="45065"/>
    <lineage>
        <taxon>Bacteria</taxon>
        <taxon>Pseudomonadati</taxon>
        <taxon>Pseudomonadota</taxon>
        <taxon>Gammaproteobacteria</taxon>
        <taxon>Legionellales</taxon>
        <taxon>Legionellaceae</taxon>
        <taxon>Legionella</taxon>
    </lineage>
</organism>
<dbReference type="SUPFAM" id="SSF52266">
    <property type="entry name" value="SGNH hydrolase"/>
    <property type="match status" value="1"/>
</dbReference>